<dbReference type="EMBL" id="AMZH03015116">
    <property type="protein sequence ID" value="RRT46550.1"/>
    <property type="molecule type" value="Genomic_DNA"/>
</dbReference>
<accession>A0A426Y4K0</accession>
<gene>
    <name evidence="1" type="ORF">B296_00030919</name>
</gene>
<reference evidence="1 2" key="1">
    <citation type="journal article" date="2014" name="Agronomy (Basel)">
        <title>A Draft Genome Sequence for Ensete ventricosum, the Drought-Tolerant Tree Against Hunger.</title>
        <authorList>
            <person name="Harrison J."/>
            <person name="Moore K.A."/>
            <person name="Paszkiewicz K."/>
            <person name="Jones T."/>
            <person name="Grant M."/>
            <person name="Ambacheew D."/>
            <person name="Muzemil S."/>
            <person name="Studholme D.J."/>
        </authorList>
    </citation>
    <scope>NUCLEOTIDE SEQUENCE [LARGE SCALE GENOMIC DNA]</scope>
</reference>
<sequence length="72" mass="7928">MTGSMELQPDNGPRSSLSIRPEFGRCGGFRWEFARRFTEGIGKLAGNTPGDHRGEDQNTCCKYGRGYRIGGS</sequence>
<name>A0A426Y4K0_ENSVE</name>
<organism evidence="1 2">
    <name type="scientific">Ensete ventricosum</name>
    <name type="common">Abyssinian banana</name>
    <name type="synonym">Musa ensete</name>
    <dbReference type="NCBI Taxonomy" id="4639"/>
    <lineage>
        <taxon>Eukaryota</taxon>
        <taxon>Viridiplantae</taxon>
        <taxon>Streptophyta</taxon>
        <taxon>Embryophyta</taxon>
        <taxon>Tracheophyta</taxon>
        <taxon>Spermatophyta</taxon>
        <taxon>Magnoliopsida</taxon>
        <taxon>Liliopsida</taxon>
        <taxon>Zingiberales</taxon>
        <taxon>Musaceae</taxon>
        <taxon>Ensete</taxon>
    </lineage>
</organism>
<protein>
    <submittedName>
        <fullName evidence="1">Uncharacterized protein</fullName>
    </submittedName>
</protein>
<evidence type="ECO:0000313" key="1">
    <source>
        <dbReference type="EMBL" id="RRT46550.1"/>
    </source>
</evidence>
<evidence type="ECO:0000313" key="2">
    <source>
        <dbReference type="Proteomes" id="UP000287651"/>
    </source>
</evidence>
<proteinExistence type="predicted"/>
<comment type="caution">
    <text evidence="1">The sequence shown here is derived from an EMBL/GenBank/DDBJ whole genome shotgun (WGS) entry which is preliminary data.</text>
</comment>
<dbReference type="AlphaFoldDB" id="A0A426Y4K0"/>
<dbReference type="Proteomes" id="UP000287651">
    <property type="component" value="Unassembled WGS sequence"/>
</dbReference>